<keyword evidence="2" id="KW-1185">Reference proteome</keyword>
<evidence type="ECO:0000313" key="1">
    <source>
        <dbReference type="EMBL" id="SDT07018.1"/>
    </source>
</evidence>
<accession>A0A1H1XCF7</accession>
<evidence type="ECO:0000313" key="2">
    <source>
        <dbReference type="Proteomes" id="UP000199103"/>
    </source>
</evidence>
<sequence length="68" mass="7324">MGVRWTVGENLDKESTDSVGPRWLSRGMLATRRRCALTTSLGRAVRSGAVRSMTGRALALDAAPLEHA</sequence>
<proteinExistence type="predicted"/>
<dbReference type="STRING" id="630515.SAMN04489812_4026"/>
<reference evidence="1 2" key="1">
    <citation type="submission" date="2016-10" db="EMBL/GenBank/DDBJ databases">
        <authorList>
            <person name="de Groot N.N."/>
        </authorList>
    </citation>
    <scope>NUCLEOTIDE SEQUENCE [LARGE SCALE GENOMIC DNA]</scope>
    <source>
        <strain evidence="1 2">DSM 21800</strain>
    </source>
</reference>
<protein>
    <submittedName>
        <fullName evidence="1">Uncharacterized protein</fullName>
    </submittedName>
</protein>
<organism evidence="1 2">
    <name type="scientific">Microlunatus soli</name>
    <dbReference type="NCBI Taxonomy" id="630515"/>
    <lineage>
        <taxon>Bacteria</taxon>
        <taxon>Bacillati</taxon>
        <taxon>Actinomycetota</taxon>
        <taxon>Actinomycetes</taxon>
        <taxon>Propionibacteriales</taxon>
        <taxon>Propionibacteriaceae</taxon>
        <taxon>Microlunatus</taxon>
    </lineage>
</organism>
<dbReference type="AlphaFoldDB" id="A0A1H1XCF7"/>
<dbReference type="Proteomes" id="UP000199103">
    <property type="component" value="Chromosome I"/>
</dbReference>
<gene>
    <name evidence="1" type="ORF">SAMN04489812_4026</name>
</gene>
<dbReference type="EMBL" id="LT629772">
    <property type="protein sequence ID" value="SDT07018.1"/>
    <property type="molecule type" value="Genomic_DNA"/>
</dbReference>
<name>A0A1H1XCF7_9ACTN</name>